<dbReference type="InterPro" id="IPR017853">
    <property type="entry name" value="GH"/>
</dbReference>
<keyword evidence="5" id="KW-0119">Carbohydrate metabolism</keyword>
<dbReference type="SUPFAM" id="SSF49785">
    <property type="entry name" value="Galactose-binding domain-like"/>
    <property type="match status" value="1"/>
</dbReference>
<dbReference type="Proteomes" id="UP000471745">
    <property type="component" value="Unassembled WGS sequence"/>
</dbReference>
<dbReference type="Pfam" id="PF00041">
    <property type="entry name" value="fn3"/>
    <property type="match status" value="1"/>
</dbReference>
<dbReference type="PROSITE" id="PS51318">
    <property type="entry name" value="TAT"/>
    <property type="match status" value="1"/>
</dbReference>
<dbReference type="InterPro" id="IPR036116">
    <property type="entry name" value="FN3_sf"/>
</dbReference>
<dbReference type="GO" id="GO:0000272">
    <property type="term" value="P:polysaccharide catabolic process"/>
    <property type="evidence" value="ECO:0007669"/>
    <property type="project" value="UniProtKB-KW"/>
</dbReference>
<dbReference type="PANTHER" id="PTHR45708:SF49">
    <property type="entry name" value="ENDOCHITINASE"/>
    <property type="match status" value="1"/>
</dbReference>
<comment type="similarity">
    <text evidence="1">Belongs to the glycosyl hydrolase 18 family. Chitinase class II subfamily.</text>
</comment>
<dbReference type="EC" id="3.2.1.14" evidence="2"/>
<keyword evidence="4 6" id="KW-0326">Glycosidase</keyword>
<dbReference type="SUPFAM" id="SSF49265">
    <property type="entry name" value="Fibronectin type III"/>
    <property type="match status" value="1"/>
</dbReference>
<dbReference type="InterPro" id="IPR001579">
    <property type="entry name" value="Glyco_hydro_18_chit_AS"/>
</dbReference>
<evidence type="ECO:0000256" key="8">
    <source>
        <dbReference type="SAM" id="SignalP"/>
    </source>
</evidence>
<accession>A0A9X5CJQ8</accession>
<dbReference type="CDD" id="cd00063">
    <property type="entry name" value="FN3"/>
    <property type="match status" value="1"/>
</dbReference>
<dbReference type="PROSITE" id="PS50853">
    <property type="entry name" value="FN3"/>
    <property type="match status" value="1"/>
</dbReference>
<protein>
    <recommendedName>
        <fullName evidence="2">chitinase</fullName>
        <ecNumber evidence="2">3.2.1.14</ecNumber>
    </recommendedName>
</protein>
<evidence type="ECO:0000256" key="3">
    <source>
        <dbReference type="ARBA" id="ARBA00022801"/>
    </source>
</evidence>
<feature type="chain" id="PRO_5040750611" description="chitinase" evidence="8">
    <location>
        <begin position="41"/>
        <end position="609"/>
    </location>
</feature>
<dbReference type="Gene3D" id="2.60.120.260">
    <property type="entry name" value="Galactose-binding domain-like"/>
    <property type="match status" value="1"/>
</dbReference>
<keyword evidence="5" id="KW-0624">Polysaccharide degradation</keyword>
<dbReference type="PROSITE" id="PS01095">
    <property type="entry name" value="GH18_1"/>
    <property type="match status" value="1"/>
</dbReference>
<dbReference type="Pfam" id="PF02018">
    <property type="entry name" value="CBM_4_9"/>
    <property type="match status" value="1"/>
</dbReference>
<dbReference type="RefSeq" id="WP_163088513.1">
    <property type="nucleotide sequence ID" value="NZ_JAAGNA010000435.1"/>
</dbReference>
<evidence type="ECO:0000313" key="11">
    <source>
        <dbReference type="EMBL" id="NEC49333.1"/>
    </source>
</evidence>
<evidence type="ECO:0000256" key="5">
    <source>
        <dbReference type="ARBA" id="ARBA00023326"/>
    </source>
</evidence>
<organism evidence="11 12">
    <name type="scientific">Actinospica acidiphila</name>
    <dbReference type="NCBI Taxonomy" id="304899"/>
    <lineage>
        <taxon>Bacteria</taxon>
        <taxon>Bacillati</taxon>
        <taxon>Actinomycetota</taxon>
        <taxon>Actinomycetes</taxon>
        <taxon>Catenulisporales</taxon>
        <taxon>Actinospicaceae</taxon>
        <taxon>Actinospica</taxon>
    </lineage>
</organism>
<proteinExistence type="inferred from homology"/>
<dbReference type="Pfam" id="PF00704">
    <property type="entry name" value="Glyco_hydro_18"/>
    <property type="match status" value="1"/>
</dbReference>
<dbReference type="InterPro" id="IPR013783">
    <property type="entry name" value="Ig-like_fold"/>
</dbReference>
<dbReference type="InterPro" id="IPR003305">
    <property type="entry name" value="CenC_carb-bd"/>
</dbReference>
<dbReference type="SUPFAM" id="SSF51445">
    <property type="entry name" value="(Trans)glycosidases"/>
    <property type="match status" value="1"/>
</dbReference>
<gene>
    <name evidence="11" type="ORF">G3I18_12230</name>
</gene>
<dbReference type="PANTHER" id="PTHR45708">
    <property type="entry name" value="ENDOCHITINASE"/>
    <property type="match status" value="1"/>
</dbReference>
<dbReference type="InterPro" id="IPR006311">
    <property type="entry name" value="TAT_signal"/>
</dbReference>
<dbReference type="Gene3D" id="2.60.40.10">
    <property type="entry name" value="Immunoglobulins"/>
    <property type="match status" value="1"/>
</dbReference>
<feature type="domain" description="Fibronectin type-III" evidence="9">
    <location>
        <begin position="183"/>
        <end position="264"/>
    </location>
</feature>
<feature type="region of interest" description="Disordered" evidence="7">
    <location>
        <begin position="170"/>
        <end position="193"/>
    </location>
</feature>
<dbReference type="Gene3D" id="3.20.20.80">
    <property type="entry name" value="Glycosidases"/>
    <property type="match status" value="1"/>
</dbReference>
<dbReference type="InterPro" id="IPR011583">
    <property type="entry name" value="Chitinase_II/V-like_cat"/>
</dbReference>
<sequence>MDRARPHARRPHTRRPLAALLTATALAAAGVTALTPAARAADADLARNGGFEAGLDGWTCPAGTAVTSPVHSGASALKATPAGSDNARCAQTVTVKPDSAYTLSGHVRGAYVYLGASGTGTTDVSTWTQSAPDWQKLTTTFRTGPSTTSVTIYTHGWYGTGAYHADDITLTGPGGETGQPPAPPTGLTASGATSTSVSLSWSPAAGATSYAVHRDGARIRTVTGTSTTVTGLSPSTAYAFQVAALNDAGESARSATVTATTSAPDSGGGDSDLPEHALVGYLHASFANGSGYTRLADVPDSWDVIDLAFGEPTSVTSGDIRFERCPAAECPGVESDAEFKAAIRAKQAAGKKVLISIGGQNGQVRLTTTAARDAFVSSVSEIIDEYGLDGLDIDFEGHSLSLDTGDTDFRNPKTPVIVNLVSALKTLKAKYGDDFVLTMAPETFFVQLGHQFYGSGPWGGQDPRAGAYLPVIHALRDDLTLLHVQDYNSGPIMGLDGQYHSMGGADFHIAMTDMLLTGFPVAGDAGNVFPPLRPDQVAIGMPATVNAGNGHVSPAEVVKTLNCLTRNTDCGSYTPHGAWPSLRGLMTWSINWDRFGGWEFQRTFDGYFD</sequence>
<evidence type="ECO:0000259" key="10">
    <source>
        <dbReference type="PROSITE" id="PS51910"/>
    </source>
</evidence>
<evidence type="ECO:0000313" key="12">
    <source>
        <dbReference type="Proteomes" id="UP000471745"/>
    </source>
</evidence>
<name>A0A9X5CJQ8_9ACTN</name>
<keyword evidence="8" id="KW-0732">Signal</keyword>
<evidence type="ECO:0000256" key="7">
    <source>
        <dbReference type="SAM" id="MobiDB-lite"/>
    </source>
</evidence>
<dbReference type="AlphaFoldDB" id="A0A9X5CJQ8"/>
<dbReference type="InterPro" id="IPR003961">
    <property type="entry name" value="FN3_dom"/>
</dbReference>
<dbReference type="PROSITE" id="PS51910">
    <property type="entry name" value="GH18_2"/>
    <property type="match status" value="1"/>
</dbReference>
<feature type="domain" description="GH18" evidence="10">
    <location>
        <begin position="276"/>
        <end position="609"/>
    </location>
</feature>
<evidence type="ECO:0000256" key="6">
    <source>
        <dbReference type="RuleBase" id="RU000489"/>
    </source>
</evidence>
<dbReference type="InterPro" id="IPR050542">
    <property type="entry name" value="Glycosyl_Hydrlase18_Chitinase"/>
</dbReference>
<feature type="signal peptide" evidence="8">
    <location>
        <begin position="1"/>
        <end position="40"/>
    </location>
</feature>
<dbReference type="InterPro" id="IPR008979">
    <property type="entry name" value="Galactose-bd-like_sf"/>
</dbReference>
<keyword evidence="3 6" id="KW-0378">Hydrolase</keyword>
<dbReference type="SMART" id="SM00060">
    <property type="entry name" value="FN3"/>
    <property type="match status" value="1"/>
</dbReference>
<reference evidence="11 12" key="1">
    <citation type="submission" date="2020-01" db="EMBL/GenBank/DDBJ databases">
        <title>Insect and environment-associated Actinomycetes.</title>
        <authorList>
            <person name="Currrie C."/>
            <person name="Chevrette M."/>
            <person name="Carlson C."/>
            <person name="Stubbendieck R."/>
            <person name="Wendt-Pienkowski E."/>
        </authorList>
    </citation>
    <scope>NUCLEOTIDE SEQUENCE [LARGE SCALE GENOMIC DNA]</scope>
    <source>
        <strain evidence="11 12">SID8189</strain>
    </source>
</reference>
<dbReference type="EMBL" id="JAAGNA010000435">
    <property type="protein sequence ID" value="NEC49333.1"/>
    <property type="molecule type" value="Genomic_DNA"/>
</dbReference>
<dbReference type="GO" id="GO:0008843">
    <property type="term" value="F:endochitinase activity"/>
    <property type="evidence" value="ECO:0007669"/>
    <property type="project" value="UniProtKB-EC"/>
</dbReference>
<evidence type="ECO:0000259" key="9">
    <source>
        <dbReference type="PROSITE" id="PS50853"/>
    </source>
</evidence>
<dbReference type="GO" id="GO:0008061">
    <property type="term" value="F:chitin binding"/>
    <property type="evidence" value="ECO:0007669"/>
    <property type="project" value="InterPro"/>
</dbReference>
<keyword evidence="12" id="KW-1185">Reference proteome</keyword>
<comment type="caution">
    <text evidence="11">The sequence shown here is derived from an EMBL/GenBank/DDBJ whole genome shotgun (WGS) entry which is preliminary data.</text>
</comment>
<dbReference type="PRINTS" id="PR00014">
    <property type="entry name" value="FNTYPEIII"/>
</dbReference>
<dbReference type="InterPro" id="IPR001223">
    <property type="entry name" value="Glyco_hydro18_cat"/>
</dbReference>
<evidence type="ECO:0000256" key="1">
    <source>
        <dbReference type="ARBA" id="ARBA00009121"/>
    </source>
</evidence>
<dbReference type="CDD" id="cd02871">
    <property type="entry name" value="GH18_chitinase_D-like"/>
    <property type="match status" value="1"/>
</dbReference>
<dbReference type="SMART" id="SM00636">
    <property type="entry name" value="Glyco_18"/>
    <property type="match status" value="1"/>
</dbReference>
<evidence type="ECO:0000256" key="4">
    <source>
        <dbReference type="ARBA" id="ARBA00023295"/>
    </source>
</evidence>
<evidence type="ECO:0000256" key="2">
    <source>
        <dbReference type="ARBA" id="ARBA00012729"/>
    </source>
</evidence>